<dbReference type="EC" id="3.2.1.39" evidence="3"/>
<dbReference type="InterPro" id="IPR005200">
    <property type="entry name" value="Endo-beta-glucanase"/>
</dbReference>
<evidence type="ECO:0000256" key="7">
    <source>
        <dbReference type="ARBA" id="ARBA00023316"/>
    </source>
</evidence>
<dbReference type="PROSITE" id="PS50022">
    <property type="entry name" value="FA58C_3"/>
    <property type="match status" value="2"/>
</dbReference>
<name>A0A562IS29_9ACTN</name>
<dbReference type="Pfam" id="PF17652">
    <property type="entry name" value="Glyco_hydro81C"/>
    <property type="match status" value="1"/>
</dbReference>
<evidence type="ECO:0000256" key="1">
    <source>
        <dbReference type="ARBA" id="ARBA00000382"/>
    </source>
</evidence>
<evidence type="ECO:0000256" key="8">
    <source>
        <dbReference type="ARBA" id="ARBA00023326"/>
    </source>
</evidence>
<dbReference type="PANTHER" id="PTHR31983:SF0">
    <property type="entry name" value="GLUCAN ENDO-1,3-BETA-D-GLUCOSIDASE 2"/>
    <property type="match status" value="1"/>
</dbReference>
<accession>A0A562IS29</accession>
<feature type="domain" description="F5/8 type C" evidence="10">
    <location>
        <begin position="1507"/>
        <end position="1643"/>
    </location>
</feature>
<feature type="signal peptide" evidence="9">
    <location>
        <begin position="1"/>
        <end position="22"/>
    </location>
</feature>
<dbReference type="Gene3D" id="2.60.120.260">
    <property type="entry name" value="Galactose-binding domain-like"/>
    <property type="match status" value="2"/>
</dbReference>
<gene>
    <name evidence="11" type="ORF">JD78_02272</name>
</gene>
<reference evidence="11 12" key="1">
    <citation type="submission" date="2019-07" db="EMBL/GenBank/DDBJ databases">
        <title>R&amp;d 2014.</title>
        <authorList>
            <person name="Klenk H.-P."/>
        </authorList>
    </citation>
    <scope>NUCLEOTIDE SEQUENCE [LARGE SCALE GENOMIC DNA]</scope>
    <source>
        <strain evidence="11 12">DSM 45764</strain>
    </source>
</reference>
<keyword evidence="12" id="KW-1185">Reference proteome</keyword>
<dbReference type="PROSITE" id="PS52008">
    <property type="entry name" value="GH81"/>
    <property type="match status" value="1"/>
</dbReference>
<evidence type="ECO:0000313" key="12">
    <source>
        <dbReference type="Proteomes" id="UP000321490"/>
    </source>
</evidence>
<keyword evidence="6" id="KW-0326">Glycosidase</keyword>
<protein>
    <recommendedName>
        <fullName evidence="3">glucan endo-1,3-beta-D-glucosidase</fullName>
        <ecNumber evidence="3">3.2.1.39</ecNumber>
    </recommendedName>
</protein>
<evidence type="ECO:0000256" key="6">
    <source>
        <dbReference type="ARBA" id="ARBA00023295"/>
    </source>
</evidence>
<feature type="chain" id="PRO_5039628918" description="glucan endo-1,3-beta-D-glucosidase" evidence="9">
    <location>
        <begin position="23"/>
        <end position="1647"/>
    </location>
</feature>
<dbReference type="GO" id="GO:0000272">
    <property type="term" value="P:polysaccharide catabolic process"/>
    <property type="evidence" value="ECO:0007669"/>
    <property type="project" value="UniProtKB-KW"/>
</dbReference>
<dbReference type="Gene3D" id="2.60.40.1080">
    <property type="match status" value="3"/>
</dbReference>
<evidence type="ECO:0000256" key="9">
    <source>
        <dbReference type="SAM" id="SignalP"/>
    </source>
</evidence>
<dbReference type="GO" id="GO:0071555">
    <property type="term" value="P:cell wall organization"/>
    <property type="evidence" value="ECO:0007669"/>
    <property type="project" value="UniProtKB-KW"/>
</dbReference>
<dbReference type="PANTHER" id="PTHR31983">
    <property type="entry name" value="ENDO-1,3(4)-BETA-GLUCANASE 1"/>
    <property type="match status" value="1"/>
</dbReference>
<comment type="similarity">
    <text evidence="2">Belongs to the glycosyl hydrolase 81 family.</text>
</comment>
<feature type="domain" description="F5/8 type C" evidence="10">
    <location>
        <begin position="1282"/>
        <end position="1413"/>
    </location>
</feature>
<keyword evidence="4" id="KW-0378">Hydrolase</keyword>
<evidence type="ECO:0000256" key="4">
    <source>
        <dbReference type="ARBA" id="ARBA00022801"/>
    </source>
</evidence>
<evidence type="ECO:0000256" key="3">
    <source>
        <dbReference type="ARBA" id="ARBA00012780"/>
    </source>
</evidence>
<keyword evidence="8" id="KW-0624">Polysaccharide degradation</keyword>
<dbReference type="InterPro" id="IPR040720">
    <property type="entry name" value="GH81_C"/>
</dbReference>
<dbReference type="GO" id="GO:0052861">
    <property type="term" value="F:endo-1,3(4)-beta-glucanase activity"/>
    <property type="evidence" value="ECO:0007669"/>
    <property type="project" value="InterPro"/>
</dbReference>
<dbReference type="EMBL" id="VLKF01000001">
    <property type="protein sequence ID" value="TWH73748.1"/>
    <property type="molecule type" value="Genomic_DNA"/>
</dbReference>
<dbReference type="Gene3D" id="2.70.98.30">
    <property type="entry name" value="Golgi alpha-mannosidase II, domain 4"/>
    <property type="match status" value="1"/>
</dbReference>
<dbReference type="InterPro" id="IPR008979">
    <property type="entry name" value="Galactose-bd-like_sf"/>
</dbReference>
<evidence type="ECO:0000256" key="5">
    <source>
        <dbReference type="ARBA" id="ARBA00023277"/>
    </source>
</evidence>
<proteinExistence type="inferred from homology"/>
<keyword evidence="7" id="KW-0961">Cell wall biogenesis/degradation</keyword>
<comment type="catalytic activity">
    <reaction evidence="1">
        <text>Hydrolysis of (1-&gt;3)-beta-D-glucosidic linkages in (1-&gt;3)-beta-D-glucans.</text>
        <dbReference type="EC" id="3.2.1.39"/>
    </reaction>
</comment>
<dbReference type="SUPFAM" id="SSF49785">
    <property type="entry name" value="Galactose-binding domain-like"/>
    <property type="match status" value="2"/>
</dbReference>
<keyword evidence="5" id="KW-0119">Carbohydrate metabolism</keyword>
<evidence type="ECO:0000313" key="11">
    <source>
        <dbReference type="EMBL" id="TWH73748.1"/>
    </source>
</evidence>
<sequence>MPRLAAALAAATALGAVPLVLAAPPAHAAPGDPSVVAVGSGSYAAAPPASLDANHRPTVSETVDQQLFIDPSLDGHPVPTNAWWTDLVVSRWSGDLWADPLVVSNSANGTTVTYPTRWNADGTAMRLEQPLVVGGTVTPQPAASDVVLADFDSATGATGWTATGDAFADVPSAGTNAGQSAVAGFLGAGLANSFTDGRGDGATGTLTSPAFTVDRGFAGFLVAGGNHPGAEEVQLVVDGEVVQSATGENSEALRWVTWDLSAWAGQQAQIRVVDTLTAGWAHVLVDQVVLTDEPEGLATRFDPAFRAESATALRWGDQNVSWRMQQTGGTQHVDVTASRGMPYTWFEYTDMAPRLTLQPGAVVTDADGDPVTFPLTADRFAVTQGGRTYGVHVPAGTTFSRAGDVLTAETDVPHLVVSAVPASGATLDDLHRTAFAVPRDVAMESVYDQAAGTVAETWTVDAEALEGTGTEVVQGWLPHHHVETTHDLAFSGVRYATPRGPMETTIGPGPWTVTYPFTGISPLAALPEAAEYDPARMQRYVDEYAERTSYGGDTYWGGKDLQQYAEYMLIAQQIGDTEAFTTLQSTLRTALADWYTYTPGETEHFFARYDSWAALIGFGDSYGSYQFTDNHFHYGYFTLATALLGLTDPQFAEQYGEMATLVAKQYANWDRDDADFPYQRTFDTFEGHSYAGGFSSPGGNNQESSSEAIQSWAGLYLLGTVLGDAEMQAEGAMGYVTERASVRQYWLDAVGSPAASDPQGPSTYPAEFDHTTVGILFDSGPTFANYFSGDPAWTYGIQWMPTAPWFNYLGWDPAFSRSRLADLFTLRPAALAAGVPGDVAGRLQAAAKSWYGVGTYGDTIITLDRNAAIGDVQNAVRTAYLHNPAYVTAETPDNPLYDDGRLLVTVAADGSLTFPADVWTPDALPAALTPIAPPAADPDADPKTWGPAWPLFERLSTDYVADPAAARALYAYDAGDYEPGEDTAQAVAVYSRIGDALGNVLLGYLAQADPAQYVDIADALWAAQDPVATSQSMAGIVYWNALSNLGTGTETLDRHTGAPLSQVYRAADGTYTYVVTNPTDSEQVYPVYEGTGTAAREIGTIRVPAHATVRHHLDAALDHVEVTTPGAVRTVQPGSTVAFTATGIDQYGATIALDEVTWQVSGGGTISPAGVFTATTEADPVTVTATSGGVTQAYALRVAPAPVLTALTVTPGWQQVVSGQELALTATGRDQYGDPADAGELTWTTSADGTVEGGRFTAGAVGAGYVTATAAGGATGSAVVAVVAPLADVARGAQVTASSELGGNTAPLAVDGRGDTRWESVHGSDDEWLQIDLGAEYDVRRVHVDWEGAAARTYQLSVSDDPDGGAPVQTVTKTDAGDDDLVVAATGRYVRITGLTRLTQYGYSIYGVEVHGTPSAAAVTPTTVLVGPPTSTVLAGTTTQLTAYAFDAAGNGGPLTADAPVTWTTTAGEVDATGRFTAPAAGSATVTAAVGSATGTATVDVRTQATSPAPPPALRNVALGRPVTASSVEWEGTPLADAVDGRTTTRWSSAWGSDDEWVQVDLGRVTPISRVTTDWEAAYATQFRIQVRDSEDDPWRQLGPDRAGSVGETAYDVSATARHVRVQGLQRATGYGYSLWELGVWSPVVED</sequence>
<evidence type="ECO:0000256" key="2">
    <source>
        <dbReference type="ARBA" id="ARBA00010730"/>
    </source>
</evidence>
<dbReference type="Pfam" id="PF00754">
    <property type="entry name" value="F5_F8_type_C"/>
    <property type="match status" value="2"/>
</dbReference>
<organism evidence="11 12">
    <name type="scientific">Modestobacter roseus</name>
    <dbReference type="NCBI Taxonomy" id="1181884"/>
    <lineage>
        <taxon>Bacteria</taxon>
        <taxon>Bacillati</taxon>
        <taxon>Actinomycetota</taxon>
        <taxon>Actinomycetes</taxon>
        <taxon>Geodermatophilales</taxon>
        <taxon>Geodermatophilaceae</taxon>
        <taxon>Modestobacter</taxon>
    </lineage>
</organism>
<dbReference type="InterPro" id="IPR000421">
    <property type="entry name" value="FA58C"/>
</dbReference>
<dbReference type="Proteomes" id="UP000321490">
    <property type="component" value="Unassembled WGS sequence"/>
</dbReference>
<dbReference type="GO" id="GO:0042973">
    <property type="term" value="F:glucan endo-1,3-beta-D-glucosidase activity"/>
    <property type="evidence" value="ECO:0007669"/>
    <property type="project" value="UniProtKB-EC"/>
</dbReference>
<keyword evidence="9" id="KW-0732">Signal</keyword>
<evidence type="ECO:0000259" key="10">
    <source>
        <dbReference type="PROSITE" id="PS50022"/>
    </source>
</evidence>
<comment type="caution">
    <text evidence="11">The sequence shown here is derived from an EMBL/GenBank/DDBJ whole genome shotgun (WGS) entry which is preliminary data.</text>
</comment>